<keyword evidence="1" id="KW-0175">Coiled coil</keyword>
<sequence>MELLRTASVDGRACCAAGEEVWVGKQSGGIAVFAARTGDRLLDIDVTADDGATAAQVSHMMAVLGEVWVSTLEGRVHIFDLASRRSLDSILLPGAEKKVRVVGLLNGGHIAVVAAASGSVYLHHPLTHKRLGTLSTSTSPCTAVALFYSFVVGGDASGALYLWDPLSGECVHYHGESKSEVLALLHEPTTGTMWVSRANEHVDVYAVVDGALQLQRRVSGVGRVTGMVAVSGTVVATTFTRRLVQIDAATARIAANVAGAHDTFIHGCCKAMHEEVAQVWSVGNDGALRAWRVPGVLVPVVSPPHLPPAAQAALASAVAAHFESEQSALRVEVQAAQRRSVDVADELRKAREEAQELRLRLSLEEEKRLAVDAELAAERRRRVEVEERNAALTKDVIEITSKVSTVERERNSLRGEVTQLQLDLSKSRTDTSTRQTEKTSVEKLLSEERTQRSVMEQRLRDTEGRLSSLQAEHRRVCDAVGSVAASQQSMNKAAQDDQVKSGAAVSAELEQARRMNALMSAAIASMEYTIRRREEEDRDLTALLNAFRRRVADRVTDPNLAALLLATIVRNAPRFDLECDEFTKAQLMDRNGPFLQFIQSLRATDPEAYQKLMQYLQNPSAAQGLPAEAQALLDRLVTLAASDGAVSEADLSSFKKTIPVFTDAAGIPDSRVAAGAGVSGLGGGGAVPPSLAALLGAGGVAGGVAPTASGGLTQQDQEVVNNALVRELRGQRLIDENYIREQQAMFEFILKTRRLLVESLAVLQKRTASARQVVEALCLNTAAASTSSPATTPSRKSLQPLQNIFSGIVRELEELASDVVQRYLTSAEKQRLGVVQ</sequence>
<keyword evidence="3" id="KW-1185">Reference proteome</keyword>
<dbReference type="EMBL" id="JAECZO010000080">
    <property type="protein sequence ID" value="KAK7196609.1"/>
    <property type="molecule type" value="Genomic_DNA"/>
</dbReference>
<evidence type="ECO:0000313" key="2">
    <source>
        <dbReference type="EMBL" id="KAK7196609.1"/>
    </source>
</evidence>
<dbReference type="SUPFAM" id="SSF50998">
    <property type="entry name" value="Quinoprotein alcohol dehydrogenase-like"/>
    <property type="match status" value="1"/>
</dbReference>
<evidence type="ECO:0000313" key="3">
    <source>
        <dbReference type="Proteomes" id="UP001430356"/>
    </source>
</evidence>
<protein>
    <recommendedName>
        <fullName evidence="4">Guanine nucleotide-binding protein subunit beta-like protein</fullName>
    </recommendedName>
</protein>
<dbReference type="Proteomes" id="UP001430356">
    <property type="component" value="Unassembled WGS sequence"/>
</dbReference>
<proteinExistence type="predicted"/>
<evidence type="ECO:0000256" key="1">
    <source>
        <dbReference type="SAM" id="Coils"/>
    </source>
</evidence>
<name>A0AAW0ET66_9TRYP</name>
<dbReference type="InterPro" id="IPR011047">
    <property type="entry name" value="Quinoprotein_ADH-like_sf"/>
</dbReference>
<feature type="coiled-coil region" evidence="1">
    <location>
        <begin position="333"/>
        <end position="423"/>
    </location>
</feature>
<comment type="caution">
    <text evidence="2">The sequence shown here is derived from an EMBL/GenBank/DDBJ whole genome shotgun (WGS) entry which is preliminary data.</text>
</comment>
<evidence type="ECO:0008006" key="4">
    <source>
        <dbReference type="Google" id="ProtNLM"/>
    </source>
</evidence>
<reference evidence="2 3" key="1">
    <citation type="journal article" date="2021" name="MBio">
        <title>A New Model Trypanosomatid, Novymonas esmeraldas: Genomic Perception of Its 'Candidatus Pandoraea novymonadis' Endosymbiont.</title>
        <authorList>
            <person name="Zakharova A."/>
            <person name="Saura A."/>
            <person name="Butenko A."/>
            <person name="Podesvova L."/>
            <person name="Warmusova S."/>
            <person name="Kostygov A.Y."/>
            <person name="Nenarokova A."/>
            <person name="Lukes J."/>
            <person name="Opperdoes F.R."/>
            <person name="Yurchenko V."/>
        </authorList>
    </citation>
    <scope>NUCLEOTIDE SEQUENCE [LARGE SCALE GENOMIC DNA]</scope>
    <source>
        <strain evidence="2 3">E262AT.01</strain>
    </source>
</reference>
<dbReference type="InterPro" id="IPR015943">
    <property type="entry name" value="WD40/YVTN_repeat-like_dom_sf"/>
</dbReference>
<gene>
    <name evidence="2" type="ORF">NESM_000599500</name>
</gene>
<organism evidence="2 3">
    <name type="scientific">Novymonas esmeraldas</name>
    <dbReference type="NCBI Taxonomy" id="1808958"/>
    <lineage>
        <taxon>Eukaryota</taxon>
        <taxon>Discoba</taxon>
        <taxon>Euglenozoa</taxon>
        <taxon>Kinetoplastea</taxon>
        <taxon>Metakinetoplastina</taxon>
        <taxon>Trypanosomatida</taxon>
        <taxon>Trypanosomatidae</taxon>
        <taxon>Novymonas</taxon>
    </lineage>
</organism>
<dbReference type="AlphaFoldDB" id="A0AAW0ET66"/>
<dbReference type="Gene3D" id="2.130.10.10">
    <property type="entry name" value="YVTN repeat-like/Quinoprotein amine dehydrogenase"/>
    <property type="match status" value="1"/>
</dbReference>
<accession>A0AAW0ET66</accession>